<dbReference type="PANTHER" id="PTHR47331:SF1">
    <property type="entry name" value="GAG-LIKE PROTEIN"/>
    <property type="match status" value="1"/>
</dbReference>
<keyword evidence="3" id="KW-1185">Reference proteome</keyword>
<dbReference type="EnsemblMetazoa" id="XM_030983134">
    <property type="protein sequence ID" value="XP_030838994"/>
    <property type="gene ID" value="LOC105439505"/>
</dbReference>
<feature type="compositionally biased region" description="Polar residues" evidence="1">
    <location>
        <begin position="125"/>
        <end position="135"/>
    </location>
</feature>
<dbReference type="Proteomes" id="UP000007110">
    <property type="component" value="Unassembled WGS sequence"/>
</dbReference>
<dbReference type="PANTHER" id="PTHR47331">
    <property type="entry name" value="PHD-TYPE DOMAIN-CONTAINING PROTEIN"/>
    <property type="match status" value="1"/>
</dbReference>
<dbReference type="AlphaFoldDB" id="A0A7M7NN78"/>
<feature type="compositionally biased region" description="Polar residues" evidence="1">
    <location>
        <begin position="181"/>
        <end position="192"/>
    </location>
</feature>
<proteinExistence type="predicted"/>
<reference evidence="2" key="2">
    <citation type="submission" date="2021-01" db="UniProtKB">
        <authorList>
            <consortium name="EnsemblMetazoa"/>
        </authorList>
    </citation>
    <scope>IDENTIFICATION</scope>
</reference>
<feature type="compositionally biased region" description="Basic and acidic residues" evidence="1">
    <location>
        <begin position="1"/>
        <end position="14"/>
    </location>
</feature>
<name>A0A7M7NN78_STRPU</name>
<dbReference type="RefSeq" id="XP_030838994.1">
    <property type="nucleotide sequence ID" value="XM_030983134.1"/>
</dbReference>
<organism evidence="2 3">
    <name type="scientific">Strongylocentrotus purpuratus</name>
    <name type="common">Purple sea urchin</name>
    <dbReference type="NCBI Taxonomy" id="7668"/>
    <lineage>
        <taxon>Eukaryota</taxon>
        <taxon>Metazoa</taxon>
        <taxon>Echinodermata</taxon>
        <taxon>Eleutherozoa</taxon>
        <taxon>Echinozoa</taxon>
        <taxon>Echinoidea</taxon>
        <taxon>Euechinoidea</taxon>
        <taxon>Echinacea</taxon>
        <taxon>Camarodonta</taxon>
        <taxon>Echinidea</taxon>
        <taxon>Strongylocentrotidae</taxon>
        <taxon>Strongylocentrotus</taxon>
    </lineage>
</organism>
<evidence type="ECO:0000256" key="1">
    <source>
        <dbReference type="SAM" id="MobiDB-lite"/>
    </source>
</evidence>
<dbReference type="GeneID" id="105439505"/>
<dbReference type="InParanoid" id="A0A7M7NN78"/>
<reference evidence="3" key="1">
    <citation type="submission" date="2015-02" db="EMBL/GenBank/DDBJ databases">
        <title>Genome sequencing for Strongylocentrotus purpuratus.</title>
        <authorList>
            <person name="Murali S."/>
            <person name="Liu Y."/>
            <person name="Vee V."/>
            <person name="English A."/>
            <person name="Wang M."/>
            <person name="Skinner E."/>
            <person name="Han Y."/>
            <person name="Muzny D.M."/>
            <person name="Worley K.C."/>
            <person name="Gibbs R.A."/>
        </authorList>
    </citation>
    <scope>NUCLEOTIDE SEQUENCE</scope>
</reference>
<feature type="region of interest" description="Disordered" evidence="1">
    <location>
        <begin position="125"/>
        <end position="231"/>
    </location>
</feature>
<feature type="region of interest" description="Disordered" evidence="1">
    <location>
        <begin position="1"/>
        <end position="33"/>
    </location>
</feature>
<feature type="compositionally biased region" description="Low complexity" evidence="1">
    <location>
        <begin position="15"/>
        <end position="28"/>
    </location>
</feature>
<evidence type="ECO:0000313" key="3">
    <source>
        <dbReference type="Proteomes" id="UP000007110"/>
    </source>
</evidence>
<protein>
    <submittedName>
        <fullName evidence="2">Uncharacterized protein</fullName>
    </submittedName>
</protein>
<accession>A0A7M7NN78</accession>
<sequence length="645" mass="71203">MSDMSHLESVKPRDSASQTGKSSTSSTSRARVKAMVKRAALAAQAAALNEQQALELEEFKLKQRRCKLELQTRLSMAKAEEEVFSQHGESMTAAVDKDVSQRRGALTTEPSMATDLEKAVYQLRQPSQVQPNRVSTTDKDFSQRGESMTAAVDKDVSQRRGALTTEPSMATDLEKAVYQLRQPSQVQPNRVSTTDKDFSQHGESMTAAADEDVSQRRGALTTEPSMATDSEKGVYQLRQPSELQPNMVSTTDKDFSQCGESMTAAADEDVSQRRGALTMEPSMAIDLEKGVYQLRQPSELQPNMVSTTVTDKDFSQHGEPLKYDTTTNQSETTEQNGSILTGSEASYGIAIGAGMRCVLPIGPVHVQAADGDRCVRTYALLDSGSTTFFCTEGLVRKVSAQGEERILSISTLDDPDGRIQTQVVSRMVDTGLMTERVKLQKVSTNRKTDLLSDDMASMPDLEGWQHLEGLDLPFACGQEVGLLIGQDAPFALMPLESVHTVLGWSLHGPAAAIPDKGMSVNDRKTLEIQNEGKCIEMEQYQFHIPFKEKRPTCSLTDKPWVAEQRLQSLRRKLGRDDALHNKYTEGYAEEVEEQDCQPGDVTCRYLPHPGLRFGTVSRRAHTPQCLAFGKSPSDMARRERLRSTV</sequence>
<evidence type="ECO:0000313" key="2">
    <source>
        <dbReference type="EnsemblMetazoa" id="XP_030838994"/>
    </source>
</evidence>
<dbReference type="KEGG" id="spu:105439505"/>